<reference evidence="8 9" key="1">
    <citation type="submission" date="2023-01" db="EMBL/GenBank/DDBJ databases">
        <title>Analysis of 21 Apiospora genomes using comparative genomics revels a genus with tremendous synthesis potential of carbohydrate active enzymes and secondary metabolites.</title>
        <authorList>
            <person name="Sorensen T."/>
        </authorList>
    </citation>
    <scope>NUCLEOTIDE SEQUENCE [LARGE SCALE GENOMIC DNA]</scope>
    <source>
        <strain evidence="8 9">CBS 135458</strain>
    </source>
</reference>
<feature type="transmembrane region" description="Helical" evidence="7">
    <location>
        <begin position="139"/>
        <end position="159"/>
    </location>
</feature>
<proteinExistence type="predicted"/>
<evidence type="ECO:0000256" key="2">
    <source>
        <dbReference type="ARBA" id="ARBA00022448"/>
    </source>
</evidence>
<dbReference type="Pfam" id="PF07690">
    <property type="entry name" value="MFS_1"/>
    <property type="match status" value="1"/>
</dbReference>
<keyword evidence="5 7" id="KW-0472">Membrane</keyword>
<keyword evidence="4 7" id="KW-1133">Transmembrane helix</keyword>
<evidence type="ECO:0008006" key="10">
    <source>
        <dbReference type="Google" id="ProtNLM"/>
    </source>
</evidence>
<dbReference type="RefSeq" id="XP_066721897.1">
    <property type="nucleotide sequence ID" value="XM_066853756.1"/>
</dbReference>
<dbReference type="Proteomes" id="UP001480595">
    <property type="component" value="Unassembled WGS sequence"/>
</dbReference>
<evidence type="ECO:0000256" key="7">
    <source>
        <dbReference type="SAM" id="Phobius"/>
    </source>
</evidence>
<protein>
    <recommendedName>
        <fullName evidence="10">Major facilitator superfamily (MFS) profile domain-containing protein</fullName>
    </recommendedName>
</protein>
<sequence>MEYQTDQQLIERDGVHVGGWSLRHVLWPKKANGLHVSSEDRVAETTVEPDWSSEEERRLVRRLDLGVLLPCCLIYFFAYLDRANIGNVKILQSGTDHNISKALHLVGRDFNWAVSIAYFPVLFFIVPSNLVVKKFNAKRYLPIIMILFGGISMCIAASTNSESLLVSRFFLGFPESGVVPACMIYFSFWYKPVERAWRIGVFYSANALASGSSGFLAVRLSKLNGEQNLDSWRWVFIIEGVITMFVSIPVYFLLLTFPESSTALNERQRHIAVNRLAIGSARQTDRTWDWTAAFSVLARPSTCIFFVSYTCLCLVGTAQGTFAPTVLHQVRSFPKAYLPNVPEIFAPEGQHLHVHRLLLHHPPLLALAPALGLDARAYVALRRARPLHHPCYATWTWASARQSFGGLSNFSLYGLAFLGHLTSVAQPAALSYRSNTLYGATEQAVGSGIMIGALYLASIISPQMYPDSAAPWYLSAFIATVCLLAVCVLSYLALPTVLLWEARKRKARTGHAMPRWAMEDAERSEATPLPSQINHGTITKPTLVHID</sequence>
<feature type="transmembrane region" description="Helical" evidence="7">
    <location>
        <begin position="110"/>
        <end position="132"/>
    </location>
</feature>
<evidence type="ECO:0000256" key="1">
    <source>
        <dbReference type="ARBA" id="ARBA00004141"/>
    </source>
</evidence>
<keyword evidence="3 7" id="KW-0812">Transmembrane</keyword>
<keyword evidence="9" id="KW-1185">Reference proteome</keyword>
<dbReference type="PANTHER" id="PTHR43791:SF36">
    <property type="entry name" value="TRANSPORTER, PUTATIVE (AFU_ORTHOLOGUE AFUA_6G08340)-RELATED"/>
    <property type="match status" value="1"/>
</dbReference>
<dbReference type="SUPFAM" id="SSF103473">
    <property type="entry name" value="MFS general substrate transporter"/>
    <property type="match status" value="1"/>
</dbReference>
<evidence type="ECO:0000256" key="5">
    <source>
        <dbReference type="ARBA" id="ARBA00023136"/>
    </source>
</evidence>
<feature type="transmembrane region" description="Helical" evidence="7">
    <location>
        <begin position="165"/>
        <end position="188"/>
    </location>
</feature>
<evidence type="ECO:0000313" key="8">
    <source>
        <dbReference type="EMBL" id="KAK8087373.1"/>
    </source>
</evidence>
<dbReference type="EMBL" id="JAQQWL010000002">
    <property type="protein sequence ID" value="KAK8087373.1"/>
    <property type="molecule type" value="Genomic_DNA"/>
</dbReference>
<evidence type="ECO:0000256" key="4">
    <source>
        <dbReference type="ARBA" id="ARBA00022989"/>
    </source>
</evidence>
<comment type="caution">
    <text evidence="8">The sequence shown here is derived from an EMBL/GenBank/DDBJ whole genome shotgun (WGS) entry which is preliminary data.</text>
</comment>
<feature type="transmembrane region" description="Helical" evidence="7">
    <location>
        <begin position="63"/>
        <end position="80"/>
    </location>
</feature>
<evidence type="ECO:0000256" key="3">
    <source>
        <dbReference type="ARBA" id="ARBA00022692"/>
    </source>
</evidence>
<dbReference type="InterPro" id="IPR011701">
    <property type="entry name" value="MFS"/>
</dbReference>
<dbReference type="GeneID" id="92086819"/>
<feature type="transmembrane region" description="Helical" evidence="7">
    <location>
        <begin position="200"/>
        <end position="220"/>
    </location>
</feature>
<evidence type="ECO:0000313" key="9">
    <source>
        <dbReference type="Proteomes" id="UP001480595"/>
    </source>
</evidence>
<feature type="transmembrane region" description="Helical" evidence="7">
    <location>
        <begin position="232"/>
        <end position="257"/>
    </location>
</feature>
<dbReference type="Gene3D" id="1.20.1250.20">
    <property type="entry name" value="MFS general substrate transporter like domains"/>
    <property type="match status" value="1"/>
</dbReference>
<dbReference type="InterPro" id="IPR036259">
    <property type="entry name" value="MFS_trans_sf"/>
</dbReference>
<feature type="region of interest" description="Disordered" evidence="6">
    <location>
        <begin position="524"/>
        <end position="547"/>
    </location>
</feature>
<organism evidence="8 9">
    <name type="scientific">Apiospora phragmitis</name>
    <dbReference type="NCBI Taxonomy" id="2905665"/>
    <lineage>
        <taxon>Eukaryota</taxon>
        <taxon>Fungi</taxon>
        <taxon>Dikarya</taxon>
        <taxon>Ascomycota</taxon>
        <taxon>Pezizomycotina</taxon>
        <taxon>Sordariomycetes</taxon>
        <taxon>Xylariomycetidae</taxon>
        <taxon>Amphisphaeriales</taxon>
        <taxon>Apiosporaceae</taxon>
        <taxon>Apiospora</taxon>
    </lineage>
</organism>
<accession>A0ABR1WW70</accession>
<feature type="compositionally biased region" description="Polar residues" evidence="6">
    <location>
        <begin position="529"/>
        <end position="540"/>
    </location>
</feature>
<gene>
    <name evidence="8" type="ORF">PG994_002347</name>
</gene>
<feature type="transmembrane region" description="Helical" evidence="7">
    <location>
        <begin position="443"/>
        <end position="460"/>
    </location>
</feature>
<evidence type="ECO:0000256" key="6">
    <source>
        <dbReference type="SAM" id="MobiDB-lite"/>
    </source>
</evidence>
<dbReference type="PANTHER" id="PTHR43791">
    <property type="entry name" value="PERMEASE-RELATED"/>
    <property type="match status" value="1"/>
</dbReference>
<name>A0ABR1WW70_9PEZI</name>
<comment type="subcellular location">
    <subcellularLocation>
        <location evidence="1">Membrane</location>
        <topology evidence="1">Multi-pass membrane protein</topology>
    </subcellularLocation>
</comment>
<feature type="transmembrane region" description="Helical" evidence="7">
    <location>
        <begin position="472"/>
        <end position="500"/>
    </location>
</feature>
<keyword evidence="2" id="KW-0813">Transport</keyword>